<keyword evidence="3 6" id="KW-0378">Hydrolase</keyword>
<reference evidence="10 11" key="1">
    <citation type="submission" date="2019-12" db="EMBL/GenBank/DDBJ databases">
        <authorList>
            <person name="Huq M.A."/>
        </authorList>
    </citation>
    <scope>NUCLEOTIDE SEQUENCE [LARGE SCALE GENOMIC DNA]</scope>
    <source>
        <strain evidence="10 11">MAH-20</strain>
    </source>
</reference>
<dbReference type="Proteomes" id="UP000441389">
    <property type="component" value="Unassembled WGS sequence"/>
</dbReference>
<dbReference type="GO" id="GO:0046872">
    <property type="term" value="F:metal ion binding"/>
    <property type="evidence" value="ECO:0007669"/>
    <property type="project" value="UniProtKB-KW"/>
</dbReference>
<dbReference type="GO" id="GO:0016020">
    <property type="term" value="C:membrane"/>
    <property type="evidence" value="ECO:0007669"/>
    <property type="project" value="TreeGrafter"/>
</dbReference>
<feature type="transmembrane region" description="Helical" evidence="7">
    <location>
        <begin position="92"/>
        <end position="115"/>
    </location>
</feature>
<keyword evidence="5 6" id="KW-0482">Metalloprotease</keyword>
<accession>A0A6I4IXV0</accession>
<protein>
    <submittedName>
        <fullName evidence="10">M48 family metalloprotease</fullName>
    </submittedName>
</protein>
<comment type="caution">
    <text evidence="10">The sequence shown here is derived from an EMBL/GenBank/DDBJ whole genome shotgun (WGS) entry which is preliminary data.</text>
</comment>
<evidence type="ECO:0000259" key="9">
    <source>
        <dbReference type="Pfam" id="PF23368"/>
    </source>
</evidence>
<dbReference type="InterPro" id="IPR001915">
    <property type="entry name" value="Peptidase_M48"/>
</dbReference>
<dbReference type="PANTHER" id="PTHR22726:SF1">
    <property type="entry name" value="METALLOENDOPEPTIDASE OMA1, MITOCHONDRIAL"/>
    <property type="match status" value="1"/>
</dbReference>
<organism evidence="10 11">
    <name type="scientific">Sphingomonas horti</name>
    <dbReference type="NCBI Taxonomy" id="2682842"/>
    <lineage>
        <taxon>Bacteria</taxon>
        <taxon>Pseudomonadati</taxon>
        <taxon>Pseudomonadota</taxon>
        <taxon>Alphaproteobacteria</taxon>
        <taxon>Sphingomonadales</taxon>
        <taxon>Sphingomonadaceae</taxon>
        <taxon>Sphingomonas</taxon>
    </lineage>
</organism>
<dbReference type="RefSeq" id="WP_157025907.1">
    <property type="nucleotide sequence ID" value="NZ_WQMS01000002.1"/>
</dbReference>
<dbReference type="GO" id="GO:0004222">
    <property type="term" value="F:metalloendopeptidase activity"/>
    <property type="evidence" value="ECO:0007669"/>
    <property type="project" value="InterPro"/>
</dbReference>
<keyword evidence="7" id="KW-0472">Membrane</keyword>
<name>A0A6I4IXV0_9SPHN</name>
<gene>
    <name evidence="10" type="ORF">GON01_03105</name>
</gene>
<keyword evidence="4 6" id="KW-0862">Zinc</keyword>
<evidence type="ECO:0000313" key="10">
    <source>
        <dbReference type="EMBL" id="MVO76927.1"/>
    </source>
</evidence>
<evidence type="ECO:0000256" key="2">
    <source>
        <dbReference type="ARBA" id="ARBA00022723"/>
    </source>
</evidence>
<evidence type="ECO:0000256" key="4">
    <source>
        <dbReference type="ARBA" id="ARBA00022833"/>
    </source>
</evidence>
<feature type="domain" description="Peptidase M48" evidence="8">
    <location>
        <begin position="156"/>
        <end position="314"/>
    </location>
</feature>
<evidence type="ECO:0000313" key="11">
    <source>
        <dbReference type="Proteomes" id="UP000441389"/>
    </source>
</evidence>
<proteinExistence type="inferred from homology"/>
<evidence type="ECO:0000256" key="6">
    <source>
        <dbReference type="RuleBase" id="RU003983"/>
    </source>
</evidence>
<comment type="cofactor">
    <cofactor evidence="6">
        <name>Zn(2+)</name>
        <dbReference type="ChEBI" id="CHEBI:29105"/>
    </cofactor>
    <text evidence="6">Binds 1 zinc ion per subunit.</text>
</comment>
<comment type="similarity">
    <text evidence="6">Belongs to the peptidase M48 family.</text>
</comment>
<keyword evidence="11" id="KW-1185">Reference proteome</keyword>
<evidence type="ECO:0000256" key="7">
    <source>
        <dbReference type="SAM" id="Phobius"/>
    </source>
</evidence>
<evidence type="ECO:0000256" key="3">
    <source>
        <dbReference type="ARBA" id="ARBA00022801"/>
    </source>
</evidence>
<keyword evidence="7" id="KW-0812">Transmembrane</keyword>
<dbReference type="PANTHER" id="PTHR22726">
    <property type="entry name" value="METALLOENDOPEPTIDASE OMA1"/>
    <property type="match status" value="1"/>
</dbReference>
<dbReference type="InterPro" id="IPR051156">
    <property type="entry name" value="Mito/Outer_Membr_Metalloprot"/>
</dbReference>
<keyword evidence="1 6" id="KW-0645">Protease</keyword>
<dbReference type="EMBL" id="WQMS01000002">
    <property type="protein sequence ID" value="MVO76927.1"/>
    <property type="molecule type" value="Genomic_DNA"/>
</dbReference>
<dbReference type="Gene3D" id="3.30.2010.10">
    <property type="entry name" value="Metalloproteases ('zincins'), catalytic domain"/>
    <property type="match status" value="1"/>
</dbReference>
<dbReference type="GO" id="GO:0051603">
    <property type="term" value="P:proteolysis involved in protein catabolic process"/>
    <property type="evidence" value="ECO:0007669"/>
    <property type="project" value="TreeGrafter"/>
</dbReference>
<sequence length="349" mass="37057">MTPAHLYDGASAVRHEVAVAADGAGLRLSIPGEWEEQVPLAELALAERSRAGLTLVRPAVQGWRLRLAAPVPPEIDRLFPRRHGYGGWIDRIGLWWAVAACGAISAGVLAFGYFAPTLLAPLVPPSVERAYGAVLVGNFGGKYCSSPAGDAALRKLTAELDPHPEDLNVRVVDVPVVNAAALPAGNIMIFDKLFETVQGPDELAGILAHEIAHVRHRHITAALLREFGVGVFTTALGGTTAGRVDGFVSLSFTRRAEADADQGAIAMLKRADISPAPTAAFFRRLGGLEGKAGRFEPALAYLSSHPLSSAREKKFEGAAIKGASYRPALTPREWADLRAICSSRPRSGD</sequence>
<dbReference type="CDD" id="cd07332">
    <property type="entry name" value="M48C_Oma1_like"/>
    <property type="match status" value="1"/>
</dbReference>
<keyword evidence="7" id="KW-1133">Transmembrane helix</keyword>
<feature type="domain" description="DUF7092" evidence="9">
    <location>
        <begin position="1"/>
        <end position="80"/>
    </location>
</feature>
<evidence type="ECO:0000259" key="8">
    <source>
        <dbReference type="Pfam" id="PF01435"/>
    </source>
</evidence>
<dbReference type="AlphaFoldDB" id="A0A6I4IXV0"/>
<dbReference type="InterPro" id="IPR055518">
    <property type="entry name" value="DUF7092"/>
</dbReference>
<evidence type="ECO:0000256" key="1">
    <source>
        <dbReference type="ARBA" id="ARBA00022670"/>
    </source>
</evidence>
<keyword evidence="2" id="KW-0479">Metal-binding</keyword>
<dbReference type="Pfam" id="PF01435">
    <property type="entry name" value="Peptidase_M48"/>
    <property type="match status" value="1"/>
</dbReference>
<dbReference type="Pfam" id="PF23368">
    <property type="entry name" value="DUF7092"/>
    <property type="match status" value="1"/>
</dbReference>
<evidence type="ECO:0000256" key="5">
    <source>
        <dbReference type="ARBA" id="ARBA00023049"/>
    </source>
</evidence>